<keyword evidence="2" id="KW-1185">Reference proteome</keyword>
<accession>A0A3M0K7C6</accession>
<sequence>MSASSSTRLGAESHPMVFDVTLQPDHPQKRLCPLGNLVTFTTQDPCVDPCFGLVDNESLMLCSYRSGAAMDLHEQSPAQQLTISQKNVVDYSCTE</sequence>
<comment type="caution">
    <text evidence="1">The sequence shown here is derived from an EMBL/GenBank/DDBJ whole genome shotgun (WGS) entry which is preliminary data.</text>
</comment>
<dbReference type="Proteomes" id="UP000269221">
    <property type="component" value="Unassembled WGS sequence"/>
</dbReference>
<gene>
    <name evidence="1" type="ORF">DUI87_16412</name>
</gene>
<dbReference type="AlphaFoldDB" id="A0A3M0K7C6"/>
<dbReference type="EMBL" id="QRBI01000120">
    <property type="protein sequence ID" value="RMC06960.1"/>
    <property type="molecule type" value="Genomic_DNA"/>
</dbReference>
<protein>
    <submittedName>
        <fullName evidence="1">Uncharacterized protein</fullName>
    </submittedName>
</protein>
<evidence type="ECO:0000313" key="2">
    <source>
        <dbReference type="Proteomes" id="UP000269221"/>
    </source>
</evidence>
<name>A0A3M0K7C6_HIRRU</name>
<evidence type="ECO:0000313" key="1">
    <source>
        <dbReference type="EMBL" id="RMC06960.1"/>
    </source>
</evidence>
<reference evidence="1 2" key="1">
    <citation type="submission" date="2018-07" db="EMBL/GenBank/DDBJ databases">
        <title>A high quality draft genome assembly of the barn swallow (H. rustica rustica).</title>
        <authorList>
            <person name="Formenti G."/>
            <person name="Chiara M."/>
            <person name="Poveda L."/>
            <person name="Francoijs K.-J."/>
            <person name="Bonisoli-Alquati A."/>
            <person name="Canova L."/>
            <person name="Gianfranceschi L."/>
            <person name="Horner D.S."/>
            <person name="Saino N."/>
        </authorList>
    </citation>
    <scope>NUCLEOTIDE SEQUENCE [LARGE SCALE GENOMIC DNA]</scope>
    <source>
        <strain evidence="1">Chelidonia</strain>
        <tissue evidence="1">Blood</tissue>
    </source>
</reference>
<proteinExistence type="predicted"/>
<organism evidence="1 2">
    <name type="scientific">Hirundo rustica rustica</name>
    <dbReference type="NCBI Taxonomy" id="333673"/>
    <lineage>
        <taxon>Eukaryota</taxon>
        <taxon>Metazoa</taxon>
        <taxon>Chordata</taxon>
        <taxon>Craniata</taxon>
        <taxon>Vertebrata</taxon>
        <taxon>Euteleostomi</taxon>
        <taxon>Archelosauria</taxon>
        <taxon>Archosauria</taxon>
        <taxon>Dinosauria</taxon>
        <taxon>Saurischia</taxon>
        <taxon>Theropoda</taxon>
        <taxon>Coelurosauria</taxon>
        <taxon>Aves</taxon>
        <taxon>Neognathae</taxon>
        <taxon>Neoaves</taxon>
        <taxon>Telluraves</taxon>
        <taxon>Australaves</taxon>
        <taxon>Passeriformes</taxon>
        <taxon>Sylvioidea</taxon>
        <taxon>Hirundinidae</taxon>
        <taxon>Hirundo</taxon>
    </lineage>
</organism>